<dbReference type="GeneID" id="19303962"/>
<dbReference type="PANTHER" id="PTHR28208:SF3">
    <property type="entry name" value="PHOSPHATIDATE PHOSPHATASE APP1"/>
    <property type="match status" value="1"/>
</dbReference>
<evidence type="ECO:0000256" key="1">
    <source>
        <dbReference type="SAM" id="MobiDB-lite"/>
    </source>
</evidence>
<dbReference type="PANTHER" id="PTHR28208">
    <property type="entry name" value="PHOSPHATIDATE PHOSPHATASE APP1"/>
    <property type="match status" value="1"/>
</dbReference>
<feature type="compositionally biased region" description="Low complexity" evidence="1">
    <location>
        <begin position="559"/>
        <end position="568"/>
    </location>
</feature>
<accession>S7Q9S0</accession>
<evidence type="ECO:0000313" key="4">
    <source>
        <dbReference type="Proteomes" id="UP000030669"/>
    </source>
</evidence>
<dbReference type="GO" id="GO:0030479">
    <property type="term" value="C:actin cortical patch"/>
    <property type="evidence" value="ECO:0007669"/>
    <property type="project" value="TreeGrafter"/>
</dbReference>
<feature type="compositionally biased region" description="Basic and acidic residues" evidence="1">
    <location>
        <begin position="189"/>
        <end position="208"/>
    </location>
</feature>
<evidence type="ECO:0000313" key="3">
    <source>
        <dbReference type="EMBL" id="EPQ56666.1"/>
    </source>
</evidence>
<feature type="compositionally biased region" description="Low complexity" evidence="1">
    <location>
        <begin position="598"/>
        <end position="610"/>
    </location>
</feature>
<dbReference type="OrthoDB" id="2117591at2759"/>
<feature type="compositionally biased region" description="Polar residues" evidence="1">
    <location>
        <begin position="535"/>
        <end position="550"/>
    </location>
</feature>
<keyword evidence="4" id="KW-1185">Reference proteome</keyword>
<feature type="compositionally biased region" description="Polar residues" evidence="1">
    <location>
        <begin position="571"/>
        <end position="588"/>
    </location>
</feature>
<gene>
    <name evidence="3" type="ORF">GLOTRDRAFT_138333</name>
</gene>
<feature type="domain" description="Phosphatidate phosphatase APP1 catalytic" evidence="2">
    <location>
        <begin position="430"/>
        <end position="481"/>
    </location>
</feature>
<dbReference type="InterPro" id="IPR019236">
    <property type="entry name" value="APP1_cat"/>
</dbReference>
<feature type="compositionally biased region" description="Low complexity" evidence="1">
    <location>
        <begin position="209"/>
        <end position="235"/>
    </location>
</feature>
<dbReference type="Proteomes" id="UP000030669">
    <property type="component" value="Unassembled WGS sequence"/>
</dbReference>
<dbReference type="KEGG" id="gtr:GLOTRDRAFT_138333"/>
<organism evidence="3 4">
    <name type="scientific">Gloeophyllum trabeum (strain ATCC 11539 / FP-39264 / Madison 617)</name>
    <name type="common">Brown rot fungus</name>
    <dbReference type="NCBI Taxonomy" id="670483"/>
    <lineage>
        <taxon>Eukaryota</taxon>
        <taxon>Fungi</taxon>
        <taxon>Dikarya</taxon>
        <taxon>Basidiomycota</taxon>
        <taxon>Agaricomycotina</taxon>
        <taxon>Agaricomycetes</taxon>
        <taxon>Gloeophyllales</taxon>
        <taxon>Gloeophyllaceae</taxon>
        <taxon>Gloeophyllum</taxon>
    </lineage>
</organism>
<dbReference type="EMBL" id="KB469300">
    <property type="protein sequence ID" value="EPQ56666.1"/>
    <property type="molecule type" value="Genomic_DNA"/>
</dbReference>
<reference evidence="3 4" key="1">
    <citation type="journal article" date="2012" name="Science">
        <title>The Paleozoic origin of enzymatic lignin decomposition reconstructed from 31 fungal genomes.</title>
        <authorList>
            <person name="Floudas D."/>
            <person name="Binder M."/>
            <person name="Riley R."/>
            <person name="Barry K."/>
            <person name="Blanchette R.A."/>
            <person name="Henrissat B."/>
            <person name="Martinez A.T."/>
            <person name="Otillar R."/>
            <person name="Spatafora J.W."/>
            <person name="Yadav J.S."/>
            <person name="Aerts A."/>
            <person name="Benoit I."/>
            <person name="Boyd A."/>
            <person name="Carlson A."/>
            <person name="Copeland A."/>
            <person name="Coutinho P.M."/>
            <person name="de Vries R.P."/>
            <person name="Ferreira P."/>
            <person name="Findley K."/>
            <person name="Foster B."/>
            <person name="Gaskell J."/>
            <person name="Glotzer D."/>
            <person name="Gorecki P."/>
            <person name="Heitman J."/>
            <person name="Hesse C."/>
            <person name="Hori C."/>
            <person name="Igarashi K."/>
            <person name="Jurgens J.A."/>
            <person name="Kallen N."/>
            <person name="Kersten P."/>
            <person name="Kohler A."/>
            <person name="Kuees U."/>
            <person name="Kumar T.K.A."/>
            <person name="Kuo A."/>
            <person name="LaButti K."/>
            <person name="Larrondo L.F."/>
            <person name="Lindquist E."/>
            <person name="Ling A."/>
            <person name="Lombard V."/>
            <person name="Lucas S."/>
            <person name="Lundell T."/>
            <person name="Martin R."/>
            <person name="McLaughlin D.J."/>
            <person name="Morgenstern I."/>
            <person name="Morin E."/>
            <person name="Murat C."/>
            <person name="Nagy L.G."/>
            <person name="Nolan M."/>
            <person name="Ohm R.A."/>
            <person name="Patyshakuliyeva A."/>
            <person name="Rokas A."/>
            <person name="Ruiz-Duenas F.J."/>
            <person name="Sabat G."/>
            <person name="Salamov A."/>
            <person name="Samejima M."/>
            <person name="Schmutz J."/>
            <person name="Slot J.C."/>
            <person name="St John F."/>
            <person name="Stenlid J."/>
            <person name="Sun H."/>
            <person name="Sun S."/>
            <person name="Syed K."/>
            <person name="Tsang A."/>
            <person name="Wiebenga A."/>
            <person name="Young D."/>
            <person name="Pisabarro A."/>
            <person name="Eastwood D.C."/>
            <person name="Martin F."/>
            <person name="Cullen D."/>
            <person name="Grigoriev I.V."/>
            <person name="Hibbett D.S."/>
        </authorList>
    </citation>
    <scope>NUCLEOTIDE SEQUENCE [LARGE SCALE GENOMIC DNA]</scope>
    <source>
        <strain evidence="3 4">ATCC 11539</strain>
    </source>
</reference>
<dbReference type="AlphaFoldDB" id="S7Q9S0"/>
<dbReference type="GO" id="GO:0008195">
    <property type="term" value="F:phosphatidate phosphatase activity"/>
    <property type="evidence" value="ECO:0007669"/>
    <property type="project" value="InterPro"/>
</dbReference>
<evidence type="ECO:0000259" key="2">
    <source>
        <dbReference type="Pfam" id="PF09949"/>
    </source>
</evidence>
<dbReference type="RefSeq" id="XP_007865360.1">
    <property type="nucleotide sequence ID" value="XM_007867169.1"/>
</dbReference>
<proteinExistence type="predicted"/>
<dbReference type="OMA" id="QSWKEWA"/>
<dbReference type="InterPro" id="IPR052935">
    <property type="entry name" value="Mg2+_PAP"/>
</dbReference>
<dbReference type="Pfam" id="PF09949">
    <property type="entry name" value="APP1_cat"/>
    <property type="match status" value="1"/>
</dbReference>
<feature type="region of interest" description="Disordered" evidence="1">
    <location>
        <begin position="506"/>
        <end position="629"/>
    </location>
</feature>
<feature type="region of interest" description="Disordered" evidence="1">
    <location>
        <begin position="185"/>
        <end position="235"/>
    </location>
</feature>
<feature type="region of interest" description="Disordered" evidence="1">
    <location>
        <begin position="26"/>
        <end position="53"/>
    </location>
</feature>
<dbReference type="eggNOG" id="ENOG502QT5E">
    <property type="taxonomic scope" value="Eukaryota"/>
</dbReference>
<protein>
    <recommendedName>
        <fullName evidence="2">Phosphatidate phosphatase APP1 catalytic domain-containing protein</fullName>
    </recommendedName>
</protein>
<dbReference type="HOGENOM" id="CLU_017236_0_0_1"/>
<sequence>MSDSAMSKRSLLSSALSKLSNARTSADLKNALPGRRDLRPGENGYVDGEGKKQSWRQWAGEKIKGRGGNVVTAERISLFPGWATRRYREGDSYGAFDIHVSIAGFAVSHRPPEYATRAQRAFLRMARGFAALPKLPGQIPSDNVSEPSLSAVEQELLGDKRLPPTPSDIPDDYEVQALEASMRLVTIENEQRQNEERESSEDAYREGSLDPVDSPASVVSSFSSSSSFSSTSSDANSLSDAVRKMHANLEARLEPFWTTALTGRVVRISVYTSPISDMQHGTDNNNADVLPTPLMTQDALTGPDGAFQSTVVIPWSRICAYALQKALSDTSKEHEFFVRTELLPPPPPQANLGSGSPMAHFTPNPGYRARYIESDLPASATHVPLTHSPVRVISDVDDTVKLSSILSGARAVFYNVFVKELEDVVIPAPATRKRAGVVEILSAFPDSQFILVGDTGEQDLELYAAVAAERPTQILAIFVRDATVDDSAEPVDDPTGQNAKAIFTALDRNPTVKPTRGARTPGLAPLSAVRPLPSRGTSENISPSSATPTPRATRGHSVDQQAAAAADATDYFTSNTVPSDPVFTSTLSAEPENAPSMSSSSTTSSASSSRRSSRAWMPGSSRQNSMNYAVSEAERKRQELQMRIWRARREVPQHIRLRVFRRPEECVEAFEILGRLEVHK</sequence>
<name>S7Q9S0_GLOTA</name>